<name>A0A9D4MYM6_DREPO</name>
<comment type="caution">
    <text evidence="1">The sequence shown here is derived from an EMBL/GenBank/DDBJ whole genome shotgun (WGS) entry which is preliminary data.</text>
</comment>
<organism evidence="1 2">
    <name type="scientific">Dreissena polymorpha</name>
    <name type="common">Zebra mussel</name>
    <name type="synonym">Mytilus polymorpha</name>
    <dbReference type="NCBI Taxonomy" id="45954"/>
    <lineage>
        <taxon>Eukaryota</taxon>
        <taxon>Metazoa</taxon>
        <taxon>Spiralia</taxon>
        <taxon>Lophotrochozoa</taxon>
        <taxon>Mollusca</taxon>
        <taxon>Bivalvia</taxon>
        <taxon>Autobranchia</taxon>
        <taxon>Heteroconchia</taxon>
        <taxon>Euheterodonta</taxon>
        <taxon>Imparidentia</taxon>
        <taxon>Neoheterodontei</taxon>
        <taxon>Myida</taxon>
        <taxon>Dreissenoidea</taxon>
        <taxon>Dreissenidae</taxon>
        <taxon>Dreissena</taxon>
    </lineage>
</organism>
<dbReference type="EMBL" id="JAIWYP010000001">
    <property type="protein sequence ID" value="KAH3884154.1"/>
    <property type="molecule type" value="Genomic_DNA"/>
</dbReference>
<reference evidence="1" key="2">
    <citation type="submission" date="2020-11" db="EMBL/GenBank/DDBJ databases">
        <authorList>
            <person name="McCartney M.A."/>
            <person name="Auch B."/>
            <person name="Kono T."/>
            <person name="Mallez S."/>
            <person name="Becker A."/>
            <person name="Gohl D.M."/>
            <person name="Silverstein K.A.T."/>
            <person name="Koren S."/>
            <person name="Bechman K.B."/>
            <person name="Herman A."/>
            <person name="Abrahante J.E."/>
            <person name="Garbe J."/>
        </authorList>
    </citation>
    <scope>NUCLEOTIDE SEQUENCE</scope>
    <source>
        <strain evidence="1">Duluth1</strain>
        <tissue evidence="1">Whole animal</tissue>
    </source>
</reference>
<protein>
    <submittedName>
        <fullName evidence="1">Uncharacterized protein</fullName>
    </submittedName>
</protein>
<dbReference type="AlphaFoldDB" id="A0A9D4MYM6"/>
<proteinExistence type="predicted"/>
<reference evidence="1" key="1">
    <citation type="journal article" date="2019" name="bioRxiv">
        <title>The Genome of the Zebra Mussel, Dreissena polymorpha: A Resource for Invasive Species Research.</title>
        <authorList>
            <person name="McCartney M.A."/>
            <person name="Auch B."/>
            <person name="Kono T."/>
            <person name="Mallez S."/>
            <person name="Zhang Y."/>
            <person name="Obille A."/>
            <person name="Becker A."/>
            <person name="Abrahante J.E."/>
            <person name="Garbe J."/>
            <person name="Badalamenti J.P."/>
            <person name="Herman A."/>
            <person name="Mangelson H."/>
            <person name="Liachko I."/>
            <person name="Sullivan S."/>
            <person name="Sone E.D."/>
            <person name="Koren S."/>
            <person name="Silverstein K.A.T."/>
            <person name="Beckman K.B."/>
            <person name="Gohl D.M."/>
        </authorList>
    </citation>
    <scope>NUCLEOTIDE SEQUENCE</scope>
    <source>
        <strain evidence="1">Duluth1</strain>
        <tissue evidence="1">Whole animal</tissue>
    </source>
</reference>
<dbReference type="Proteomes" id="UP000828390">
    <property type="component" value="Unassembled WGS sequence"/>
</dbReference>
<gene>
    <name evidence="1" type="ORF">DPMN_008126</name>
</gene>
<keyword evidence="2" id="KW-1185">Reference proteome</keyword>
<accession>A0A9D4MYM6</accession>
<sequence length="93" mass="10765">MKKRLDFKALTIDIFEDRCIRKSDIDWQVSAVVEGVPSALHQGPDVQRQVQCPTHHYLHTLGLELHVKRGQNVNLNKRDHKMRSIRYGKCGFG</sequence>
<evidence type="ECO:0000313" key="2">
    <source>
        <dbReference type="Proteomes" id="UP000828390"/>
    </source>
</evidence>
<evidence type="ECO:0000313" key="1">
    <source>
        <dbReference type="EMBL" id="KAH3884154.1"/>
    </source>
</evidence>